<proteinExistence type="predicted"/>
<sequence>MLGLEDGALLRALKRVVRLAPDTTFSAIQQEALILEEENLGSRSPHATCAAVREHNPSRSHPQAELWKQELKREIVDELKDFTRELLRELRPNSPVHVPIHRKAPQRSTERRYNPQFADRRDERAQRRGVRILARSEIVIWGRTRAGPAGKDYCGLVEALEETSAVCVARTLVFVRDGRIPVRLRNLNNFPISLGRYQKIGRLYQVDSSDVYGACDVDLILNGDGEIEVGLVEAGGPGTETFDMEAPLDRTDLTLEQSDRLAMLLQKWGTVFSKHEEDFGRTDAVMHTIPTGDACPTRERFRSLPPLMYKEMRCCGRIVSVPLMDTNESLQQSTSTYIP</sequence>
<organism evidence="1 2">
    <name type="scientific">Knipowitschia caucasica</name>
    <name type="common">Caucasian dwarf goby</name>
    <name type="synonym">Pomatoschistus caucasicus</name>
    <dbReference type="NCBI Taxonomy" id="637954"/>
    <lineage>
        <taxon>Eukaryota</taxon>
        <taxon>Metazoa</taxon>
        <taxon>Chordata</taxon>
        <taxon>Craniata</taxon>
        <taxon>Vertebrata</taxon>
        <taxon>Euteleostomi</taxon>
        <taxon>Actinopterygii</taxon>
        <taxon>Neopterygii</taxon>
        <taxon>Teleostei</taxon>
        <taxon>Neoteleostei</taxon>
        <taxon>Acanthomorphata</taxon>
        <taxon>Gobiaria</taxon>
        <taxon>Gobiiformes</taxon>
        <taxon>Gobioidei</taxon>
        <taxon>Gobiidae</taxon>
        <taxon>Gobiinae</taxon>
        <taxon>Knipowitschia</taxon>
    </lineage>
</organism>
<protein>
    <submittedName>
        <fullName evidence="1">Uncharacterized protein</fullName>
    </submittedName>
</protein>
<reference evidence="1 2" key="1">
    <citation type="submission" date="2024-04" db="EMBL/GenBank/DDBJ databases">
        <authorList>
            <person name="Waldvogel A.-M."/>
            <person name="Schoenle A."/>
        </authorList>
    </citation>
    <scope>NUCLEOTIDE SEQUENCE [LARGE SCALE GENOMIC DNA]</scope>
</reference>
<evidence type="ECO:0000313" key="2">
    <source>
        <dbReference type="Proteomes" id="UP001497482"/>
    </source>
</evidence>
<gene>
    <name evidence="1" type="ORF">KC01_LOCUS11445</name>
</gene>
<dbReference type="EMBL" id="OZ035836">
    <property type="protein sequence ID" value="CAL1580623.1"/>
    <property type="molecule type" value="Genomic_DNA"/>
</dbReference>
<evidence type="ECO:0000313" key="1">
    <source>
        <dbReference type="EMBL" id="CAL1580623.1"/>
    </source>
</evidence>
<dbReference type="Proteomes" id="UP001497482">
    <property type="component" value="Chromosome 14"/>
</dbReference>
<keyword evidence="2" id="KW-1185">Reference proteome</keyword>
<accession>A0AAV2JV33</accession>
<name>A0AAV2JV33_KNICA</name>
<dbReference type="AlphaFoldDB" id="A0AAV2JV33"/>